<sequence>MKSNLRVLKMSMLAAIFTSAFNPAAYAQTDTTEADAMTPKLSAENNVDDNAITAKVKGELMRNAITNGLDVQVETSQGQVILSGTVNSEIQLQSAEQIAASVAGVKKVVNKLERKG</sequence>
<dbReference type="Gene3D" id="3.30.1340.30">
    <property type="match status" value="1"/>
</dbReference>
<dbReference type="SMART" id="SM00749">
    <property type="entry name" value="BON"/>
    <property type="match status" value="1"/>
</dbReference>
<evidence type="ECO:0000313" key="4">
    <source>
        <dbReference type="Proteomes" id="UP000295367"/>
    </source>
</evidence>
<evidence type="ECO:0000259" key="2">
    <source>
        <dbReference type="PROSITE" id="PS50914"/>
    </source>
</evidence>
<keyword evidence="1" id="KW-0732">Signal</keyword>
<comment type="caution">
    <text evidence="3">The sequence shown here is derived from an EMBL/GenBank/DDBJ whole genome shotgun (WGS) entry which is preliminary data.</text>
</comment>
<gene>
    <name evidence="3" type="ORF">EDC63_10889</name>
</gene>
<dbReference type="RefSeq" id="WP_165922967.1">
    <property type="nucleotide sequence ID" value="NZ_SMCO01000008.1"/>
</dbReference>
<dbReference type="AlphaFoldDB" id="A0A4R3Y3F3"/>
<dbReference type="InterPro" id="IPR007055">
    <property type="entry name" value="BON_dom"/>
</dbReference>
<proteinExistence type="predicted"/>
<keyword evidence="4" id="KW-1185">Reference proteome</keyword>
<dbReference type="InterPro" id="IPR014004">
    <property type="entry name" value="Transpt-assoc_nodulatn_dom_bac"/>
</dbReference>
<accession>A0A4R3Y3F3</accession>
<dbReference type="PANTHER" id="PTHR34606:SF15">
    <property type="entry name" value="BON DOMAIN-CONTAINING PROTEIN"/>
    <property type="match status" value="1"/>
</dbReference>
<feature type="chain" id="PRO_5020995372" evidence="1">
    <location>
        <begin position="28"/>
        <end position="116"/>
    </location>
</feature>
<organism evidence="3 4">
    <name type="scientific">Sulfurirhabdus autotrophica</name>
    <dbReference type="NCBI Taxonomy" id="1706046"/>
    <lineage>
        <taxon>Bacteria</taxon>
        <taxon>Pseudomonadati</taxon>
        <taxon>Pseudomonadota</taxon>
        <taxon>Betaproteobacteria</taxon>
        <taxon>Nitrosomonadales</taxon>
        <taxon>Sulfuricellaceae</taxon>
        <taxon>Sulfurirhabdus</taxon>
    </lineage>
</organism>
<dbReference type="EMBL" id="SMCO01000008">
    <property type="protein sequence ID" value="TCV85881.1"/>
    <property type="molecule type" value="Genomic_DNA"/>
</dbReference>
<dbReference type="InterPro" id="IPR051686">
    <property type="entry name" value="Lipoprotein_DolP"/>
</dbReference>
<protein>
    <submittedName>
        <fullName evidence="3">BON domain-containing protein</fullName>
    </submittedName>
</protein>
<dbReference type="PROSITE" id="PS50914">
    <property type="entry name" value="BON"/>
    <property type="match status" value="1"/>
</dbReference>
<dbReference type="Proteomes" id="UP000295367">
    <property type="component" value="Unassembled WGS sequence"/>
</dbReference>
<feature type="signal peptide" evidence="1">
    <location>
        <begin position="1"/>
        <end position="27"/>
    </location>
</feature>
<evidence type="ECO:0000313" key="3">
    <source>
        <dbReference type="EMBL" id="TCV85881.1"/>
    </source>
</evidence>
<evidence type="ECO:0000256" key="1">
    <source>
        <dbReference type="SAM" id="SignalP"/>
    </source>
</evidence>
<name>A0A4R3Y3F3_9PROT</name>
<reference evidence="3 4" key="1">
    <citation type="submission" date="2019-03" db="EMBL/GenBank/DDBJ databases">
        <title>Genomic Encyclopedia of Type Strains, Phase IV (KMG-IV): sequencing the most valuable type-strain genomes for metagenomic binning, comparative biology and taxonomic classification.</title>
        <authorList>
            <person name="Goeker M."/>
        </authorList>
    </citation>
    <scope>NUCLEOTIDE SEQUENCE [LARGE SCALE GENOMIC DNA]</scope>
    <source>
        <strain evidence="3 4">DSM 100309</strain>
    </source>
</reference>
<feature type="domain" description="BON" evidence="2">
    <location>
        <begin position="48"/>
        <end position="116"/>
    </location>
</feature>
<dbReference type="Pfam" id="PF04972">
    <property type="entry name" value="BON"/>
    <property type="match status" value="1"/>
</dbReference>
<dbReference type="PANTHER" id="PTHR34606">
    <property type="entry name" value="BON DOMAIN-CONTAINING PROTEIN"/>
    <property type="match status" value="1"/>
</dbReference>